<feature type="transmembrane region" description="Helical" evidence="1">
    <location>
        <begin position="6"/>
        <end position="24"/>
    </location>
</feature>
<dbReference type="Proteomes" id="UP001064896">
    <property type="component" value="Chromosome"/>
</dbReference>
<organism evidence="2 3">
    <name type="scientific">Pseudomonas solani</name>
    <dbReference type="NCBI Taxonomy" id="2731552"/>
    <lineage>
        <taxon>Bacteria</taxon>
        <taxon>Pseudomonadati</taxon>
        <taxon>Pseudomonadota</taxon>
        <taxon>Gammaproteobacteria</taxon>
        <taxon>Pseudomonadales</taxon>
        <taxon>Pseudomonadaceae</taxon>
        <taxon>Pseudomonas</taxon>
    </lineage>
</organism>
<keyword evidence="1" id="KW-1133">Transmembrane helix</keyword>
<keyword evidence="1" id="KW-0472">Membrane</keyword>
<evidence type="ECO:0000256" key="1">
    <source>
        <dbReference type="SAM" id="Phobius"/>
    </source>
</evidence>
<evidence type="ECO:0000313" key="2">
    <source>
        <dbReference type="EMBL" id="BCD83684.1"/>
    </source>
</evidence>
<sequence>MSVDTAFVEALFYVSLIILAPVFFKISRTTTRYLINRYISDAEIVIVRKQGGAVISTQRIKTSGYVVDQLESIRGDA</sequence>
<name>A0ABM7L2D7_9PSED</name>
<keyword evidence="1" id="KW-0812">Transmembrane</keyword>
<dbReference type="EMBL" id="AP023081">
    <property type="protein sequence ID" value="BCD83684.1"/>
    <property type="molecule type" value="Genomic_DNA"/>
</dbReference>
<evidence type="ECO:0000313" key="3">
    <source>
        <dbReference type="Proteomes" id="UP001064896"/>
    </source>
</evidence>
<gene>
    <name evidence="2" type="ORF">PSm6_00910</name>
</gene>
<keyword evidence="3" id="KW-1185">Reference proteome</keyword>
<accession>A0ABM7L2D7</accession>
<protein>
    <submittedName>
        <fullName evidence="2">Uncharacterized protein</fullName>
    </submittedName>
</protein>
<proteinExistence type="predicted"/>
<reference evidence="2" key="1">
    <citation type="submission" date="2020-05" db="EMBL/GenBank/DDBJ databases">
        <title>Complete genome sequence of Pseudomonas sp. Sm006.</title>
        <authorList>
            <person name="Takeuchi K."/>
            <person name="Someya N."/>
        </authorList>
    </citation>
    <scope>NUCLEOTIDE SEQUENCE</scope>
    <source>
        <strain evidence="2">Sm006</strain>
    </source>
</reference>